<dbReference type="AlphaFoldDB" id="A0AAN7SLR4"/>
<evidence type="ECO:0000256" key="1">
    <source>
        <dbReference type="SAM" id="Phobius"/>
    </source>
</evidence>
<feature type="signal peptide" evidence="2">
    <location>
        <begin position="1"/>
        <end position="22"/>
    </location>
</feature>
<feature type="transmembrane region" description="Helical" evidence="1">
    <location>
        <begin position="92"/>
        <end position="112"/>
    </location>
</feature>
<proteinExistence type="predicted"/>
<organism evidence="3 4">
    <name type="scientific">Aquatica leii</name>
    <dbReference type="NCBI Taxonomy" id="1421715"/>
    <lineage>
        <taxon>Eukaryota</taxon>
        <taxon>Metazoa</taxon>
        <taxon>Ecdysozoa</taxon>
        <taxon>Arthropoda</taxon>
        <taxon>Hexapoda</taxon>
        <taxon>Insecta</taxon>
        <taxon>Pterygota</taxon>
        <taxon>Neoptera</taxon>
        <taxon>Endopterygota</taxon>
        <taxon>Coleoptera</taxon>
        <taxon>Polyphaga</taxon>
        <taxon>Elateriformia</taxon>
        <taxon>Elateroidea</taxon>
        <taxon>Lampyridae</taxon>
        <taxon>Luciolinae</taxon>
        <taxon>Aquatica</taxon>
    </lineage>
</organism>
<evidence type="ECO:0000256" key="2">
    <source>
        <dbReference type="SAM" id="SignalP"/>
    </source>
</evidence>
<evidence type="ECO:0000313" key="3">
    <source>
        <dbReference type="EMBL" id="KAK4885989.1"/>
    </source>
</evidence>
<keyword evidence="2" id="KW-0732">Signal</keyword>
<accession>A0AAN7SLR4</accession>
<sequence length="150" mass="16591">MITATQLNYVFILLFVFNSAIGDQSCDILGIVSKQCPPTLTCVPKNNSIGYCECLPGRIKVNQTFCKPSDEITAAKSSSLVEENSNGSSGHIVAGILIPMFLIMVVIVGVYFNRKYQLIDFVTSKLYQRNGNYDEVMIGQDLEDDDPPLR</sequence>
<evidence type="ECO:0000313" key="4">
    <source>
        <dbReference type="Proteomes" id="UP001353858"/>
    </source>
</evidence>
<keyword evidence="1" id="KW-0472">Membrane</keyword>
<keyword evidence="4" id="KW-1185">Reference proteome</keyword>
<feature type="chain" id="PRO_5042871864" description="EGF-like domain-containing protein" evidence="2">
    <location>
        <begin position="23"/>
        <end position="150"/>
    </location>
</feature>
<evidence type="ECO:0008006" key="5">
    <source>
        <dbReference type="Google" id="ProtNLM"/>
    </source>
</evidence>
<dbReference type="Proteomes" id="UP001353858">
    <property type="component" value="Unassembled WGS sequence"/>
</dbReference>
<gene>
    <name evidence="3" type="ORF">RN001_002260</name>
</gene>
<keyword evidence="1" id="KW-1133">Transmembrane helix</keyword>
<protein>
    <recommendedName>
        <fullName evidence="5">EGF-like domain-containing protein</fullName>
    </recommendedName>
</protein>
<dbReference type="EMBL" id="JARPUR010000001">
    <property type="protein sequence ID" value="KAK4885989.1"/>
    <property type="molecule type" value="Genomic_DNA"/>
</dbReference>
<reference evidence="4" key="1">
    <citation type="submission" date="2023-01" db="EMBL/GenBank/DDBJ databases">
        <title>Key to firefly adult light organ development and bioluminescence: homeobox transcription factors regulate luciferase expression and transportation to peroxisome.</title>
        <authorList>
            <person name="Fu X."/>
        </authorList>
    </citation>
    <scope>NUCLEOTIDE SEQUENCE [LARGE SCALE GENOMIC DNA]</scope>
</reference>
<keyword evidence="1" id="KW-0812">Transmembrane</keyword>
<name>A0AAN7SLR4_9COLE</name>
<comment type="caution">
    <text evidence="3">The sequence shown here is derived from an EMBL/GenBank/DDBJ whole genome shotgun (WGS) entry which is preliminary data.</text>
</comment>